<reference evidence="3" key="1">
    <citation type="submission" date="2023-07" db="EMBL/GenBank/DDBJ databases">
        <title>Conexibacter stalactiti sp. nov., isolated from stalactites in a lava cave and emended description of the genus Conexibacter.</title>
        <authorList>
            <person name="Lee S.D."/>
        </authorList>
    </citation>
    <scope>NUCLEOTIDE SEQUENCE [LARGE SCALE GENOMIC DNA]</scope>
    <source>
        <strain evidence="3">KCTC 39840</strain>
    </source>
</reference>
<name>A0ABU4HNR9_9ACTN</name>
<evidence type="ECO:0000313" key="3">
    <source>
        <dbReference type="Proteomes" id="UP001284601"/>
    </source>
</evidence>
<sequence>MTTPTTPAEPPTTTTPTTPVEPPTTTTPTNPTDPPRARAAADADPRALGPARYPNVGDAAAAGAGTPVGALLISSYTPSGRVDTTPANAFTLLRTLQEIYGVDPLGYAAADGIAPLSDDLFSVTP</sequence>
<reference evidence="2 3" key="2">
    <citation type="submission" date="2023-10" db="EMBL/GenBank/DDBJ databases">
        <authorList>
            <person name="Han X.F."/>
        </authorList>
    </citation>
    <scope>NUCLEOTIDE SEQUENCE [LARGE SCALE GENOMIC DNA]</scope>
    <source>
        <strain evidence="2 3">KCTC 39840</strain>
    </source>
</reference>
<dbReference type="RefSeq" id="WP_318597218.1">
    <property type="nucleotide sequence ID" value="NZ_JAWSTH010000024.1"/>
</dbReference>
<dbReference type="Gene3D" id="3.40.720.10">
    <property type="entry name" value="Alkaline Phosphatase, subunit A"/>
    <property type="match status" value="1"/>
</dbReference>
<gene>
    <name evidence="2" type="ORF">R7226_11080</name>
</gene>
<feature type="compositionally biased region" description="Low complexity" evidence="1">
    <location>
        <begin position="1"/>
        <end position="30"/>
    </location>
</feature>
<accession>A0ABU4HNR9</accession>
<keyword evidence="3" id="KW-1185">Reference proteome</keyword>
<comment type="caution">
    <text evidence="2">The sequence shown here is derived from an EMBL/GenBank/DDBJ whole genome shotgun (WGS) entry which is preliminary data.</text>
</comment>
<feature type="region of interest" description="Disordered" evidence="1">
    <location>
        <begin position="1"/>
        <end position="54"/>
    </location>
</feature>
<feature type="compositionally biased region" description="Basic and acidic residues" evidence="1">
    <location>
        <begin position="35"/>
        <end position="45"/>
    </location>
</feature>
<evidence type="ECO:0000313" key="2">
    <source>
        <dbReference type="EMBL" id="MDW5594885.1"/>
    </source>
</evidence>
<proteinExistence type="predicted"/>
<protein>
    <submittedName>
        <fullName evidence="2">Uncharacterized protein</fullName>
    </submittedName>
</protein>
<organism evidence="2 3">
    <name type="scientific">Conexibacter stalactiti</name>
    <dbReference type="NCBI Taxonomy" id="1940611"/>
    <lineage>
        <taxon>Bacteria</taxon>
        <taxon>Bacillati</taxon>
        <taxon>Actinomycetota</taxon>
        <taxon>Thermoleophilia</taxon>
        <taxon>Solirubrobacterales</taxon>
        <taxon>Conexibacteraceae</taxon>
        <taxon>Conexibacter</taxon>
    </lineage>
</organism>
<evidence type="ECO:0000256" key="1">
    <source>
        <dbReference type="SAM" id="MobiDB-lite"/>
    </source>
</evidence>
<dbReference type="Proteomes" id="UP001284601">
    <property type="component" value="Unassembled WGS sequence"/>
</dbReference>
<dbReference type="EMBL" id="JAWSTH010000024">
    <property type="protein sequence ID" value="MDW5594885.1"/>
    <property type="molecule type" value="Genomic_DNA"/>
</dbReference>
<dbReference type="InterPro" id="IPR017850">
    <property type="entry name" value="Alkaline_phosphatase_core_sf"/>
</dbReference>